<evidence type="ECO:0000259" key="8">
    <source>
        <dbReference type="Pfam" id="PF01435"/>
    </source>
</evidence>
<dbReference type="InterPro" id="IPR052173">
    <property type="entry name" value="Beta-lactam_resp_regulator"/>
</dbReference>
<dbReference type="CDD" id="cd07326">
    <property type="entry name" value="M56_BlaR1_MecR1_like"/>
    <property type="match status" value="1"/>
</dbReference>
<dbReference type="AlphaFoldDB" id="A0A653F0R2"/>
<evidence type="ECO:0000256" key="5">
    <source>
        <dbReference type="ARBA" id="ARBA00023049"/>
    </source>
</evidence>
<evidence type="ECO:0000256" key="2">
    <source>
        <dbReference type="ARBA" id="ARBA00022723"/>
    </source>
</evidence>
<dbReference type="GO" id="GO:0004222">
    <property type="term" value="F:metalloendopeptidase activity"/>
    <property type="evidence" value="ECO:0007669"/>
    <property type="project" value="InterPro"/>
</dbReference>
<keyword evidence="7" id="KW-0472">Membrane</keyword>
<keyword evidence="1 6" id="KW-0645">Protease</keyword>
<sequence length="320" mass="33032">MGIAVCVLLYSFAAAALAPLVLGRLTRTGALPRLGVAAWLAAMVSVVASWLTAAAFLLAALTRQWDQPGLLFASPCLAGLRRLFDGGSGPVLQAGLFTLGAATSGALAIMGWRLASSLWRARARSRGHAERARVIGRRIDGLDAVVVDAPQRAAYCVAGRPDTIVVTSAALDALTDRDLQAVLAHERAHLTGHHHHVLAFARALAAAAPRVRLFSQGAQEIARLLELSADDAAARGHGWPTLLDALLALSTAAPAPLGAVGATGTDVLARAERLAAPPAATSRWTTGLLLTATTLLIAGGPLIPAALSAASVMWCYPWAA</sequence>
<dbReference type="Gene3D" id="3.30.2010.10">
    <property type="entry name" value="Metalloproteases ('zincins'), catalytic domain"/>
    <property type="match status" value="1"/>
</dbReference>
<evidence type="ECO:0000256" key="1">
    <source>
        <dbReference type="ARBA" id="ARBA00022670"/>
    </source>
</evidence>
<keyword evidence="5 6" id="KW-0482">Metalloprotease</keyword>
<dbReference type="InterPro" id="IPR001915">
    <property type="entry name" value="Peptidase_M48"/>
</dbReference>
<gene>
    <name evidence="9" type="ORF">BIN_B_04589</name>
</gene>
<evidence type="ECO:0000256" key="6">
    <source>
        <dbReference type="RuleBase" id="RU003983"/>
    </source>
</evidence>
<dbReference type="GO" id="GO:0046872">
    <property type="term" value="F:metal ion binding"/>
    <property type="evidence" value="ECO:0007669"/>
    <property type="project" value="UniProtKB-KW"/>
</dbReference>
<feature type="domain" description="Peptidase M48" evidence="8">
    <location>
        <begin position="132"/>
        <end position="201"/>
    </location>
</feature>
<keyword evidence="7" id="KW-0812">Transmembrane</keyword>
<evidence type="ECO:0000256" key="3">
    <source>
        <dbReference type="ARBA" id="ARBA00022801"/>
    </source>
</evidence>
<reference evidence="9" key="1">
    <citation type="submission" date="2019-05" db="EMBL/GenBank/DDBJ databases">
        <authorList>
            <person name="Naeem R."/>
            <person name="Antony C."/>
            <person name="Guan Q."/>
        </authorList>
    </citation>
    <scope>NUCLEOTIDE SEQUENCE</scope>
    <source>
        <strain evidence="9">2</strain>
    </source>
</reference>
<comment type="similarity">
    <text evidence="6">Belongs to the peptidase M48 family.</text>
</comment>
<organism evidence="9">
    <name type="scientific">Mycobacterium riyadhense</name>
    <dbReference type="NCBI Taxonomy" id="486698"/>
    <lineage>
        <taxon>Bacteria</taxon>
        <taxon>Bacillati</taxon>
        <taxon>Actinomycetota</taxon>
        <taxon>Actinomycetes</taxon>
        <taxon>Mycobacteriales</taxon>
        <taxon>Mycobacteriaceae</taxon>
        <taxon>Mycobacterium</taxon>
    </lineage>
</organism>
<feature type="transmembrane region" description="Helical" evidence="7">
    <location>
        <begin position="96"/>
        <end position="115"/>
    </location>
</feature>
<feature type="transmembrane region" description="Helical" evidence="7">
    <location>
        <begin position="288"/>
        <end position="314"/>
    </location>
</feature>
<evidence type="ECO:0000313" key="9">
    <source>
        <dbReference type="EMBL" id="VTP02576.1"/>
    </source>
</evidence>
<protein>
    <submittedName>
        <fullName evidence="9">Peptidase family M48</fullName>
    </submittedName>
</protein>
<keyword evidence="4 6" id="KW-0862">Zinc</keyword>
<feature type="transmembrane region" description="Helical" evidence="7">
    <location>
        <begin position="39"/>
        <end position="61"/>
    </location>
</feature>
<dbReference type="Pfam" id="PF01435">
    <property type="entry name" value="Peptidase_M48"/>
    <property type="match status" value="1"/>
</dbReference>
<evidence type="ECO:0000256" key="4">
    <source>
        <dbReference type="ARBA" id="ARBA00022833"/>
    </source>
</evidence>
<name>A0A653F0R2_9MYCO</name>
<keyword evidence="7" id="KW-1133">Transmembrane helix</keyword>
<accession>A0A653F0R2</accession>
<keyword evidence="2" id="KW-0479">Metal-binding</keyword>
<evidence type="ECO:0000256" key="7">
    <source>
        <dbReference type="SAM" id="Phobius"/>
    </source>
</evidence>
<dbReference type="PANTHER" id="PTHR34978">
    <property type="entry name" value="POSSIBLE SENSOR-TRANSDUCER PROTEIN BLAR"/>
    <property type="match status" value="1"/>
</dbReference>
<keyword evidence="3 6" id="KW-0378">Hydrolase</keyword>
<comment type="cofactor">
    <cofactor evidence="6">
        <name>Zn(2+)</name>
        <dbReference type="ChEBI" id="CHEBI:29105"/>
    </cofactor>
    <text evidence="6">Binds 1 zinc ion per subunit.</text>
</comment>
<dbReference type="EMBL" id="LR589136">
    <property type="protein sequence ID" value="VTP02576.1"/>
    <property type="molecule type" value="Genomic_DNA"/>
</dbReference>
<proteinExistence type="inferred from homology"/>
<dbReference type="PANTHER" id="PTHR34978:SF3">
    <property type="entry name" value="SLR0241 PROTEIN"/>
    <property type="match status" value="1"/>
</dbReference>
<dbReference type="GO" id="GO:0006508">
    <property type="term" value="P:proteolysis"/>
    <property type="evidence" value="ECO:0007669"/>
    <property type="project" value="UniProtKB-KW"/>
</dbReference>